<name>A0A1R4H8T8_9GAMM</name>
<proteinExistence type="predicted"/>
<dbReference type="Gene3D" id="1.20.120.450">
    <property type="entry name" value="dinb family like domain"/>
    <property type="match status" value="1"/>
</dbReference>
<evidence type="ECO:0000313" key="2">
    <source>
        <dbReference type="Proteomes" id="UP000195442"/>
    </source>
</evidence>
<evidence type="ECO:0000313" key="1">
    <source>
        <dbReference type="EMBL" id="SJM92664.1"/>
    </source>
</evidence>
<gene>
    <name evidence="1" type="ORF">CRENPOLYSF2_2820001</name>
</gene>
<dbReference type="InterPro" id="IPR034660">
    <property type="entry name" value="DinB/YfiT-like"/>
</dbReference>
<dbReference type="Pfam" id="PF09351">
    <property type="entry name" value="DUF1993"/>
    <property type="match status" value="1"/>
</dbReference>
<organism evidence="1 2">
    <name type="scientific">Crenothrix polyspora</name>
    <dbReference type="NCBI Taxonomy" id="360316"/>
    <lineage>
        <taxon>Bacteria</taxon>
        <taxon>Pseudomonadati</taxon>
        <taxon>Pseudomonadota</taxon>
        <taxon>Gammaproteobacteria</taxon>
        <taxon>Methylococcales</taxon>
        <taxon>Crenotrichaceae</taxon>
        <taxon>Crenothrix</taxon>
    </lineage>
</organism>
<dbReference type="Proteomes" id="UP000195442">
    <property type="component" value="Unassembled WGS sequence"/>
</dbReference>
<dbReference type="EMBL" id="FUKJ01000204">
    <property type="protein sequence ID" value="SJM92664.1"/>
    <property type="molecule type" value="Genomic_DNA"/>
</dbReference>
<dbReference type="SUPFAM" id="SSF109854">
    <property type="entry name" value="DinB/YfiT-like putative metalloenzymes"/>
    <property type="match status" value="1"/>
</dbReference>
<dbReference type="AlphaFoldDB" id="A0A1R4H8T8"/>
<dbReference type="OrthoDB" id="338237at2"/>
<dbReference type="InterPro" id="IPR018531">
    <property type="entry name" value="DUF1993"/>
</dbReference>
<evidence type="ECO:0008006" key="3">
    <source>
        <dbReference type="Google" id="ProtNLM"/>
    </source>
</evidence>
<keyword evidence="2" id="KW-1185">Reference proteome</keyword>
<dbReference type="PANTHER" id="PTHR36922:SF1">
    <property type="entry name" value="DUF1993 DOMAIN-CONTAINING PROTEIN"/>
    <property type="match status" value="1"/>
</dbReference>
<accession>A0A1R4H8T8</accession>
<sequence length="176" mass="19797">MSLTMYQASIPVFVRMLGNLSNILNKAIAHAEATQIDQAILINTRLAADMYPLSRQVQIATDMVKGCAARLAGIDVPSYEDNESTFTELQARIAKTVVFLQSISKEQINGSEKREITLKIRGNEMVFLGQSYLFNFVIPNFYFHITTTYAILRHNGVELGKMDYMGEPQTLDIKIL</sequence>
<dbReference type="PANTHER" id="PTHR36922">
    <property type="entry name" value="BLL2446 PROTEIN"/>
    <property type="match status" value="1"/>
</dbReference>
<dbReference type="RefSeq" id="WP_087147065.1">
    <property type="nucleotide sequence ID" value="NZ_FUKJ01000204.1"/>
</dbReference>
<protein>
    <recommendedName>
        <fullName evidence="3">DUF1993 domain-containing protein</fullName>
    </recommendedName>
</protein>
<reference evidence="2" key="1">
    <citation type="submission" date="2017-02" db="EMBL/GenBank/DDBJ databases">
        <authorList>
            <person name="Daims H."/>
        </authorList>
    </citation>
    <scope>NUCLEOTIDE SEQUENCE [LARGE SCALE GENOMIC DNA]</scope>
</reference>